<feature type="transmembrane region" description="Helical" evidence="6">
    <location>
        <begin position="760"/>
        <end position="778"/>
    </location>
</feature>
<dbReference type="Pfam" id="PF10337">
    <property type="entry name" value="ArAE_2_N"/>
    <property type="match status" value="1"/>
</dbReference>
<evidence type="ECO:0000259" key="9">
    <source>
        <dbReference type="Pfam" id="PF13515"/>
    </source>
</evidence>
<gene>
    <name evidence="10" type="ORF">MUCCIDRAFT_112823</name>
</gene>
<evidence type="ECO:0000259" key="7">
    <source>
        <dbReference type="Pfam" id="PF10334"/>
    </source>
</evidence>
<dbReference type="GO" id="GO:0016020">
    <property type="term" value="C:membrane"/>
    <property type="evidence" value="ECO:0007669"/>
    <property type="project" value="UniProtKB-SubCell"/>
</dbReference>
<keyword evidence="3 6" id="KW-1133">Transmembrane helix</keyword>
<dbReference type="STRING" id="747725.A0A168JMD4"/>
<feature type="transmembrane region" description="Helical" evidence="6">
    <location>
        <begin position="735"/>
        <end position="755"/>
    </location>
</feature>
<feature type="transmembrane region" description="Helical" evidence="6">
    <location>
        <begin position="126"/>
        <end position="143"/>
    </location>
</feature>
<feature type="transmembrane region" description="Helical" evidence="6">
    <location>
        <begin position="149"/>
        <end position="166"/>
    </location>
</feature>
<proteinExistence type="predicted"/>
<dbReference type="PANTHER" id="PTHR37994:SF4">
    <property type="entry name" value="ER TRANSPORTER 6TM N-TERMINAL DOMAIN-CONTAINING PROTEIN-RELATED"/>
    <property type="match status" value="1"/>
</dbReference>
<protein>
    <recommendedName>
        <fullName evidence="12">ER transporter 6TM N-terminal domain-containing protein</fullName>
    </recommendedName>
</protein>
<dbReference type="EMBL" id="AMYB01000006">
    <property type="protein sequence ID" value="OAD01378.1"/>
    <property type="molecule type" value="Genomic_DNA"/>
</dbReference>
<feature type="transmembrane region" description="Helical" evidence="6">
    <location>
        <begin position="238"/>
        <end position="260"/>
    </location>
</feature>
<feature type="domain" description="Putative ER transporter 6TM N-terminal" evidence="8">
    <location>
        <begin position="212"/>
        <end position="379"/>
    </location>
</feature>
<evidence type="ECO:0000256" key="1">
    <source>
        <dbReference type="ARBA" id="ARBA00004141"/>
    </source>
</evidence>
<feature type="compositionally biased region" description="Basic and acidic residues" evidence="5">
    <location>
        <begin position="615"/>
        <end position="627"/>
    </location>
</feature>
<feature type="region of interest" description="Disordered" evidence="5">
    <location>
        <begin position="1"/>
        <end position="29"/>
    </location>
</feature>
<feature type="transmembrane region" description="Helical" evidence="6">
    <location>
        <begin position="687"/>
        <end position="706"/>
    </location>
</feature>
<sequence length="1037" mass="115575">MNQDTEMEQLSPHPRDPNRSSWYTNDTTTDHSFAQSTIHSQDDVAINMKSSPSLVHRQSFHKLDSNDDAPQENYMSTESSSSRAIPNASSKEAPTTTAVAATPPIKPSLWTRFKASLPAFAQFRKTIKASIALLISMVFVFAYETREAVGSSVLLVAIVTIFFFPVRTIGIQTEAVILGVFGGLLATAWSFLGAYLASLARNRSDPNPIQPGACAVLAVFLFLGTFVLNIIRMKVPKANFGTVIACIVLSFTMTYSAGFAPMVPQIMWLFLRPVAVAGAICLAVNYFIWPDDSINNFLGITRKTLAGYNAFFKEHSEAFLSCSQAAEKTSLPSLNARLKNGVLLMIECKRAVKREIIYSRISDVDCSELSKTVTNMRNSLHGVGLALIMKNNYIYSDTKNIYFKRFNEPAILDAFRTSVEGLKPMAAELSSLCYAATNEASTRLGNLHYHPRTTRNSILWPFPRFWVSKPKGPVSATSTAPSTTSTQLHELIERFDQVSKSDVVFRKFLDMNAADIPRNGPLYLIFLYIYNLREHATKVAGLIELIERLETERKKARFWLPHQTLKRWIMSNSNVGGSVGADEGEYQNQGGNDLTRVGTRSDNRTSTEDSNGDIFEPKPSHTDKLGDPDVSAPVTASQKFFYGLYLVVQWLTDTTTFFAFKTAVGVVMLAIPAYRPQDHTWYMDWRGQWAMITLVLWMFPMTGAFIFGLIDRIIGSVVGAVLGIVIWEMCRGNPYGMAVVCFVVFLPLYHIFFFVPKYRVASLMSTVTMLLVVAYEYGYVVDGLTNYDQVYTVAGKRLLLVIIGIAASGILMSIPFPPTGRVELRKEISCTIRDIGKCFGILCASAVSPTGQKAGPHVAKAFGALALELRRQVADERILLHHASYEPPLRGYFPAASYKTLVEKMDNMSDLVTNMGLALREVQPEWRRNIASILMRERKEYLSSILTSLKLVSTTLAAKSALPPYMISPVESRQRFVNLLEKKIMIEPKDIANPSFPSYSAYLMNSLVFVDELQTVLTVTEDLVGVEDPEDWIVSRV</sequence>
<dbReference type="Pfam" id="PF10334">
    <property type="entry name" value="BRE4"/>
    <property type="match status" value="1"/>
</dbReference>
<feature type="transmembrane region" description="Helical" evidence="6">
    <location>
        <begin position="798"/>
        <end position="816"/>
    </location>
</feature>
<evidence type="ECO:0000313" key="10">
    <source>
        <dbReference type="EMBL" id="OAD01378.1"/>
    </source>
</evidence>
<keyword evidence="4 6" id="KW-0472">Membrane</keyword>
<reference evidence="10 11" key="1">
    <citation type="submission" date="2015-06" db="EMBL/GenBank/DDBJ databases">
        <title>Expansion of signal transduction pathways in fungi by whole-genome duplication.</title>
        <authorList>
            <consortium name="DOE Joint Genome Institute"/>
            <person name="Corrochano L.M."/>
            <person name="Kuo A."/>
            <person name="Marcet-Houben M."/>
            <person name="Polaino S."/>
            <person name="Salamov A."/>
            <person name="Villalobos J.M."/>
            <person name="Alvarez M.I."/>
            <person name="Avalos J."/>
            <person name="Benito E.P."/>
            <person name="Benoit I."/>
            <person name="Burger G."/>
            <person name="Camino L.P."/>
            <person name="Canovas D."/>
            <person name="Cerda-Olmedo E."/>
            <person name="Cheng J.-F."/>
            <person name="Dominguez A."/>
            <person name="Elias M."/>
            <person name="Eslava A.P."/>
            <person name="Glaser F."/>
            <person name="Grimwood J."/>
            <person name="Gutierrez G."/>
            <person name="Heitman J."/>
            <person name="Henrissat B."/>
            <person name="Iturriaga E.A."/>
            <person name="Lang B.F."/>
            <person name="Lavin J.L."/>
            <person name="Lee S."/>
            <person name="Li W."/>
            <person name="Lindquist E."/>
            <person name="Lopez-Garcia S."/>
            <person name="Luque E.M."/>
            <person name="Marcos A.T."/>
            <person name="Martin J."/>
            <person name="Mccluskey K."/>
            <person name="Medina H.R."/>
            <person name="Miralles-Duran A."/>
            <person name="Miyazaki A."/>
            <person name="Munoz-Torres E."/>
            <person name="Oguiza J.A."/>
            <person name="Ohm R."/>
            <person name="Olmedo M."/>
            <person name="Orejas M."/>
            <person name="Ortiz-Castellanos L."/>
            <person name="Pisabarro A.G."/>
            <person name="Rodriguez-Romero J."/>
            <person name="Ruiz-Herrera J."/>
            <person name="Ruiz-Vazquez R."/>
            <person name="Sanz C."/>
            <person name="Schackwitz W."/>
            <person name="Schmutz J."/>
            <person name="Shahriari M."/>
            <person name="Shelest E."/>
            <person name="Silva-Franco F."/>
            <person name="Soanes D."/>
            <person name="Syed K."/>
            <person name="Tagua V.G."/>
            <person name="Talbot N.J."/>
            <person name="Thon M."/>
            <person name="De Vries R.P."/>
            <person name="Wiebenga A."/>
            <person name="Yadav J.S."/>
            <person name="Braun E.L."/>
            <person name="Baker S."/>
            <person name="Garre V."/>
            <person name="Horwitz B."/>
            <person name="Torres-Martinez S."/>
            <person name="Idnurm A."/>
            <person name="Herrera-Estrella A."/>
            <person name="Gabaldon T."/>
            <person name="Grigoriev I.V."/>
        </authorList>
    </citation>
    <scope>NUCLEOTIDE SEQUENCE [LARGE SCALE GENOMIC DNA]</scope>
    <source>
        <strain evidence="10 11">CBS 277.49</strain>
    </source>
</reference>
<dbReference type="InterPro" id="IPR018823">
    <property type="entry name" value="ArAE_2_N"/>
</dbReference>
<dbReference type="VEuPathDB" id="FungiDB:MUCCIDRAFT_112823"/>
<keyword evidence="2 6" id="KW-0812">Transmembrane</keyword>
<dbReference type="InterPro" id="IPR018820">
    <property type="entry name" value="BRE4-related_DUF2421"/>
</dbReference>
<dbReference type="InterPro" id="IPR023244">
    <property type="entry name" value="Brefeldin_A-sensitivity_4"/>
</dbReference>
<evidence type="ECO:0000313" key="11">
    <source>
        <dbReference type="Proteomes" id="UP000077051"/>
    </source>
</evidence>
<evidence type="ECO:0000259" key="8">
    <source>
        <dbReference type="Pfam" id="PF10337"/>
    </source>
</evidence>
<dbReference type="Pfam" id="PF13515">
    <property type="entry name" value="FUSC_2"/>
    <property type="match status" value="1"/>
</dbReference>
<keyword evidence="11" id="KW-1185">Reference proteome</keyword>
<dbReference type="Proteomes" id="UP000077051">
    <property type="component" value="Unassembled WGS sequence"/>
</dbReference>
<feature type="domain" description="Integral membrane bound transporter" evidence="9">
    <location>
        <begin position="681"/>
        <end position="807"/>
    </location>
</feature>
<evidence type="ECO:0000256" key="2">
    <source>
        <dbReference type="ARBA" id="ARBA00022692"/>
    </source>
</evidence>
<evidence type="ECO:0000256" key="5">
    <source>
        <dbReference type="SAM" id="MobiDB-lite"/>
    </source>
</evidence>
<feature type="region of interest" description="Disordered" evidence="5">
    <location>
        <begin position="62"/>
        <end position="98"/>
    </location>
</feature>
<name>A0A168JMD4_MUCCL</name>
<evidence type="ECO:0008006" key="12">
    <source>
        <dbReference type="Google" id="ProtNLM"/>
    </source>
</evidence>
<feature type="transmembrane region" description="Helical" evidence="6">
    <location>
        <begin position="209"/>
        <end position="231"/>
    </location>
</feature>
<dbReference type="InterPro" id="IPR049453">
    <property type="entry name" value="Memb_transporter_dom"/>
</dbReference>
<dbReference type="AlphaFoldDB" id="A0A168JMD4"/>
<dbReference type="PRINTS" id="PR02047">
    <property type="entry name" value="BREFELDNASP4"/>
</dbReference>
<comment type="subcellular location">
    <subcellularLocation>
        <location evidence="1">Membrane</location>
        <topology evidence="1">Multi-pass membrane protein</topology>
    </subcellularLocation>
</comment>
<dbReference type="OrthoDB" id="2274698at2759"/>
<feature type="transmembrane region" description="Helical" evidence="6">
    <location>
        <begin position="266"/>
        <end position="288"/>
    </location>
</feature>
<feature type="compositionally biased region" description="Low complexity" evidence="5">
    <location>
        <begin position="79"/>
        <end position="98"/>
    </location>
</feature>
<feature type="transmembrane region" description="Helical" evidence="6">
    <location>
        <begin position="658"/>
        <end position="675"/>
    </location>
</feature>
<feature type="transmembrane region" description="Helical" evidence="6">
    <location>
        <begin position="175"/>
        <end position="197"/>
    </location>
</feature>
<evidence type="ECO:0000256" key="3">
    <source>
        <dbReference type="ARBA" id="ARBA00022989"/>
    </source>
</evidence>
<feature type="compositionally biased region" description="Polar residues" evidence="5">
    <location>
        <begin position="19"/>
        <end position="29"/>
    </location>
</feature>
<accession>A0A168JMD4</accession>
<feature type="region of interest" description="Disordered" evidence="5">
    <location>
        <begin position="579"/>
        <end position="627"/>
    </location>
</feature>
<feature type="domain" description="DUF2421" evidence="7">
    <location>
        <begin position="815"/>
        <end position="987"/>
    </location>
</feature>
<organism evidence="10 11">
    <name type="scientific">Mucor lusitanicus CBS 277.49</name>
    <dbReference type="NCBI Taxonomy" id="747725"/>
    <lineage>
        <taxon>Eukaryota</taxon>
        <taxon>Fungi</taxon>
        <taxon>Fungi incertae sedis</taxon>
        <taxon>Mucoromycota</taxon>
        <taxon>Mucoromycotina</taxon>
        <taxon>Mucoromycetes</taxon>
        <taxon>Mucorales</taxon>
        <taxon>Mucorineae</taxon>
        <taxon>Mucoraceae</taxon>
        <taxon>Mucor</taxon>
    </lineage>
</organism>
<comment type="caution">
    <text evidence="10">The sequence shown here is derived from an EMBL/GenBank/DDBJ whole genome shotgun (WGS) entry which is preliminary data.</text>
</comment>
<evidence type="ECO:0000256" key="4">
    <source>
        <dbReference type="ARBA" id="ARBA00023136"/>
    </source>
</evidence>
<dbReference type="PANTHER" id="PTHR37994">
    <property type="entry name" value="ARAE_2_N DOMAIN-CONTAINING PROTEIN-RELATED"/>
    <property type="match status" value="1"/>
</dbReference>
<evidence type="ECO:0000256" key="6">
    <source>
        <dbReference type="SAM" id="Phobius"/>
    </source>
</evidence>